<feature type="region of interest" description="Disordered" evidence="1">
    <location>
        <begin position="1"/>
        <end position="109"/>
    </location>
</feature>
<protein>
    <submittedName>
        <fullName evidence="2">Uncharacterized protein</fullName>
    </submittedName>
</protein>
<feature type="compositionally biased region" description="Polar residues" evidence="1">
    <location>
        <begin position="1"/>
        <end position="12"/>
    </location>
</feature>
<proteinExistence type="predicted"/>
<evidence type="ECO:0000256" key="1">
    <source>
        <dbReference type="SAM" id="MobiDB-lite"/>
    </source>
</evidence>
<feature type="region of interest" description="Disordered" evidence="1">
    <location>
        <begin position="372"/>
        <end position="411"/>
    </location>
</feature>
<feature type="compositionally biased region" description="Basic residues" evidence="1">
    <location>
        <begin position="372"/>
        <end position="393"/>
    </location>
</feature>
<evidence type="ECO:0000313" key="2">
    <source>
        <dbReference type="EMBL" id="KAK7603391.1"/>
    </source>
</evidence>
<keyword evidence="3" id="KW-1185">Reference proteome</keyword>
<organism evidence="2 3">
    <name type="scientific">Parthenolecanium corni</name>
    <dbReference type="NCBI Taxonomy" id="536013"/>
    <lineage>
        <taxon>Eukaryota</taxon>
        <taxon>Metazoa</taxon>
        <taxon>Ecdysozoa</taxon>
        <taxon>Arthropoda</taxon>
        <taxon>Hexapoda</taxon>
        <taxon>Insecta</taxon>
        <taxon>Pterygota</taxon>
        <taxon>Neoptera</taxon>
        <taxon>Paraneoptera</taxon>
        <taxon>Hemiptera</taxon>
        <taxon>Sternorrhyncha</taxon>
        <taxon>Coccoidea</taxon>
        <taxon>Coccidae</taxon>
        <taxon>Parthenolecanium</taxon>
    </lineage>
</organism>
<accession>A0AAN9TUZ3</accession>
<dbReference type="Proteomes" id="UP001367676">
    <property type="component" value="Unassembled WGS sequence"/>
</dbReference>
<feature type="compositionally biased region" description="Acidic residues" evidence="1">
    <location>
        <begin position="73"/>
        <end position="102"/>
    </location>
</feature>
<evidence type="ECO:0000313" key="3">
    <source>
        <dbReference type="Proteomes" id="UP001367676"/>
    </source>
</evidence>
<reference evidence="2 3" key="1">
    <citation type="submission" date="2024-03" db="EMBL/GenBank/DDBJ databases">
        <title>Adaptation during the transition from Ophiocordyceps entomopathogen to insect associate is accompanied by gene loss and intensified selection.</title>
        <authorList>
            <person name="Ward C.M."/>
            <person name="Onetto C.A."/>
            <person name="Borneman A.R."/>
        </authorList>
    </citation>
    <scope>NUCLEOTIDE SEQUENCE [LARGE SCALE GENOMIC DNA]</scope>
    <source>
        <strain evidence="2">AWRI1</strain>
        <tissue evidence="2">Single Adult Female</tissue>
    </source>
</reference>
<dbReference type="AlphaFoldDB" id="A0AAN9TUZ3"/>
<name>A0AAN9TUZ3_9HEMI</name>
<gene>
    <name evidence="2" type="ORF">V9T40_003390</name>
</gene>
<comment type="caution">
    <text evidence="2">The sequence shown here is derived from an EMBL/GenBank/DDBJ whole genome shotgun (WGS) entry which is preliminary data.</text>
</comment>
<dbReference type="EMBL" id="JBBCAQ010000006">
    <property type="protein sequence ID" value="KAK7603391.1"/>
    <property type="molecule type" value="Genomic_DNA"/>
</dbReference>
<sequence>MSTGQLSTSNQDGLLAHVSASHPPSQQMRPYDDDESPLIMCSLAKSRPACRRRGASSQQAPRLSVTSASLEPAVEEEEDDHEDEDDAEEEDEDDDEEEVDEDGVLHASSPLIDVIEQIHRVPYEEITESFRKDINQMMKYDTLVNSIRTEKRTESTPLMQQRPTAPIGQRSTSTRRMVDVAAVSNSPFASSMSRVTEKDMDRLREFVRMDRGLPLTKKEKRKLIEFRKEPAVRPKMNRASAIRTQHIRKCSHSWSSKTTFDIDASIKSREEEMMKRLKKLASLYTVSADKPLYKYNKGFELRYQANKGNPLMPSSFRDSYEAYNKPLFAMPRKLSLPRRYLWPEHRKNMISYLGFNVEAEQAPAQYQEKRIAKQRKTRKLARPPVRKTQRVLRMKPTPQPKSKKTPWNYGVFERTTKKLEYH</sequence>
<feature type="compositionally biased region" description="Polar residues" evidence="1">
    <location>
        <begin position="55"/>
        <end position="69"/>
    </location>
</feature>
<feature type="compositionally biased region" description="Polar residues" evidence="1">
    <location>
        <begin position="155"/>
        <end position="175"/>
    </location>
</feature>
<feature type="region of interest" description="Disordered" evidence="1">
    <location>
        <begin position="151"/>
        <end position="175"/>
    </location>
</feature>